<dbReference type="OrthoDB" id="1040417at2"/>
<dbReference type="EMBL" id="SMOD01000042">
    <property type="protein sequence ID" value="TDG03361.1"/>
    <property type="molecule type" value="Genomic_DNA"/>
</dbReference>
<organism evidence="1 2">
    <name type="scientific">Paraburkholderia guartelaensis</name>
    <dbReference type="NCBI Taxonomy" id="2546446"/>
    <lineage>
        <taxon>Bacteria</taxon>
        <taxon>Pseudomonadati</taxon>
        <taxon>Pseudomonadota</taxon>
        <taxon>Betaproteobacteria</taxon>
        <taxon>Burkholderiales</taxon>
        <taxon>Burkholderiaceae</taxon>
        <taxon>Paraburkholderia</taxon>
    </lineage>
</organism>
<comment type="caution">
    <text evidence="1">The sequence shown here is derived from an EMBL/GenBank/DDBJ whole genome shotgun (WGS) entry which is preliminary data.</text>
</comment>
<accession>A0A4R5L3V3</accession>
<reference evidence="1 2" key="1">
    <citation type="submission" date="2019-03" db="EMBL/GenBank/DDBJ databases">
        <title>Paraburkholderia sp. isolated from native Mimosa gymnas in Guartela State Park, Brazil.</title>
        <authorList>
            <person name="Paulitsch F."/>
            <person name="Hungria M."/>
            <person name="Delamuta J.R.M."/>
            <person name="Ribeiro R.A."/>
            <person name="Dall'Agnol R."/>
            <person name="Silva J.S.B."/>
        </authorList>
    </citation>
    <scope>NUCLEOTIDE SEQUENCE [LARGE SCALE GENOMIC DNA]</scope>
    <source>
        <strain evidence="1 2">CNPSo 3008</strain>
    </source>
</reference>
<evidence type="ECO:0000313" key="2">
    <source>
        <dbReference type="Proteomes" id="UP000295606"/>
    </source>
</evidence>
<gene>
    <name evidence="1" type="ORF">E1N52_35195</name>
</gene>
<dbReference type="RefSeq" id="WP_133188504.1">
    <property type="nucleotide sequence ID" value="NZ_SMOD01000042.1"/>
</dbReference>
<name>A0A4R5L3V3_9BURK</name>
<protein>
    <submittedName>
        <fullName evidence="1">Uncharacterized protein</fullName>
    </submittedName>
</protein>
<sequence>MLKTLTFLNHYMETCTVVTRRNEALLGDFSCQVCVDVAIAAAIRARSDVSAQCGVTHTDNAPRRHAEAGIY</sequence>
<proteinExistence type="predicted"/>
<dbReference type="AlphaFoldDB" id="A0A4R5L3V3"/>
<evidence type="ECO:0000313" key="1">
    <source>
        <dbReference type="EMBL" id="TDG03361.1"/>
    </source>
</evidence>
<dbReference type="Proteomes" id="UP000295606">
    <property type="component" value="Unassembled WGS sequence"/>
</dbReference>